<dbReference type="Pfam" id="PF20420">
    <property type="entry name" value="DUF6702"/>
    <property type="match status" value="1"/>
</dbReference>
<keyword evidence="2" id="KW-1185">Reference proteome</keyword>
<dbReference type="OrthoDB" id="5735516at2"/>
<dbReference type="RefSeq" id="WP_138851491.1">
    <property type="nucleotide sequence ID" value="NZ_CP040710.1"/>
</dbReference>
<evidence type="ECO:0008006" key="3">
    <source>
        <dbReference type="Google" id="ProtNLM"/>
    </source>
</evidence>
<gene>
    <name evidence="1" type="ORF">FGM00_03040</name>
</gene>
<reference evidence="1 2" key="1">
    <citation type="submission" date="2019-05" db="EMBL/GenBank/DDBJ databases">
        <title>Genome sequencing of F202Z8.</title>
        <authorList>
            <person name="Kwon Y.M."/>
        </authorList>
    </citation>
    <scope>NUCLEOTIDE SEQUENCE [LARGE SCALE GENOMIC DNA]</scope>
    <source>
        <strain evidence="1 2">F202Z8</strain>
    </source>
</reference>
<sequence>MSTFKKTLLILLLPLFAFTTLHKFYLSVTNVGYSEKDEALQITSRVFIDDFEAALLARYDFKGELATEKEAALADEYIEKYIRAKFVIYIDEKAAEFDFIGKRYEDDLMICYIEVPNVLLSDHKSITIQNEILTDMYDEQQNVVHFKINGKKKSFVLIRENNKGMLNL</sequence>
<accession>A0A5B7SNZ3</accession>
<organism evidence="1 2">
    <name type="scientific">Aggregatimonas sangjinii</name>
    <dbReference type="NCBI Taxonomy" id="2583587"/>
    <lineage>
        <taxon>Bacteria</taxon>
        <taxon>Pseudomonadati</taxon>
        <taxon>Bacteroidota</taxon>
        <taxon>Flavobacteriia</taxon>
        <taxon>Flavobacteriales</taxon>
        <taxon>Flavobacteriaceae</taxon>
        <taxon>Aggregatimonas</taxon>
    </lineage>
</organism>
<evidence type="ECO:0000313" key="2">
    <source>
        <dbReference type="Proteomes" id="UP000310017"/>
    </source>
</evidence>
<proteinExistence type="predicted"/>
<dbReference type="AlphaFoldDB" id="A0A5B7SNZ3"/>
<dbReference type="InterPro" id="IPR046525">
    <property type="entry name" value="DUF6702"/>
</dbReference>
<dbReference type="KEGG" id="asag:FGM00_03040"/>
<dbReference type="Proteomes" id="UP000310017">
    <property type="component" value="Chromosome"/>
</dbReference>
<evidence type="ECO:0000313" key="1">
    <source>
        <dbReference type="EMBL" id="QCW99138.1"/>
    </source>
</evidence>
<name>A0A5B7SNZ3_9FLAO</name>
<protein>
    <recommendedName>
        <fullName evidence="3">Peptidase E</fullName>
    </recommendedName>
</protein>
<dbReference type="EMBL" id="CP040710">
    <property type="protein sequence ID" value="QCW99138.1"/>
    <property type="molecule type" value="Genomic_DNA"/>
</dbReference>